<organism evidence="2 3">
    <name type="scientific">Hydrogenophaga crocea</name>
    <dbReference type="NCBI Taxonomy" id="2716225"/>
    <lineage>
        <taxon>Bacteria</taxon>
        <taxon>Pseudomonadati</taxon>
        <taxon>Pseudomonadota</taxon>
        <taxon>Betaproteobacteria</taxon>
        <taxon>Burkholderiales</taxon>
        <taxon>Comamonadaceae</taxon>
        <taxon>Hydrogenophaga</taxon>
    </lineage>
</organism>
<accession>A0A6G8INT3</accession>
<sequence length="285" mass="31497">MAGGALAFLVLTGHAWVLGLEMLIAARVNRGDAAPRAGLREWLHAWWQESHTAPVVFAWRQPFRWRLWPDEEIPGQTNAAAAVFIHGFVCNRGFWLPWMARLRAEGRAYVSVNLEPVFGPIDAYADVIEAAVQRAEALNPGAKPVLVCHSMGGLAARIWLAQRADHRERIGGVITIASPHRGTWLAHFSRVANGRQMAPGCDWLCELERRERALAGDRAYERFLCWYTNTDNIVFPASTATLPGADNRHVAGAAHVDLAFHPRVMDESLARLASADNSPSERTAA</sequence>
<evidence type="ECO:0000259" key="1">
    <source>
        <dbReference type="Pfam" id="PF12697"/>
    </source>
</evidence>
<dbReference type="KEGG" id="hcz:G9Q37_19065"/>
<feature type="domain" description="AB hydrolase-1" evidence="1">
    <location>
        <begin position="83"/>
        <end position="230"/>
    </location>
</feature>
<gene>
    <name evidence="2" type="ORF">G9Q37_19065</name>
</gene>
<keyword evidence="2" id="KW-0378">Hydrolase</keyword>
<dbReference type="InterPro" id="IPR029058">
    <property type="entry name" value="AB_hydrolase_fold"/>
</dbReference>
<evidence type="ECO:0000313" key="3">
    <source>
        <dbReference type="Proteomes" id="UP000503162"/>
    </source>
</evidence>
<dbReference type="GO" id="GO:0016787">
    <property type="term" value="F:hydrolase activity"/>
    <property type="evidence" value="ECO:0007669"/>
    <property type="project" value="UniProtKB-KW"/>
</dbReference>
<dbReference type="Gene3D" id="3.40.50.1820">
    <property type="entry name" value="alpha/beta hydrolase"/>
    <property type="match status" value="1"/>
</dbReference>
<name>A0A6G8INT3_9BURK</name>
<dbReference type="PANTHER" id="PTHR37946:SF1">
    <property type="entry name" value="SLL1969 PROTEIN"/>
    <property type="match status" value="1"/>
</dbReference>
<dbReference type="Pfam" id="PF12697">
    <property type="entry name" value="Abhydrolase_6"/>
    <property type="match status" value="1"/>
</dbReference>
<keyword evidence="3" id="KW-1185">Reference proteome</keyword>
<dbReference type="SUPFAM" id="SSF53474">
    <property type="entry name" value="alpha/beta-Hydrolases"/>
    <property type="match status" value="1"/>
</dbReference>
<reference evidence="2 3" key="1">
    <citation type="submission" date="2020-03" db="EMBL/GenBank/DDBJ databases">
        <title>Hydrogenophaga sp. nov. isolated from cyanobacterial mat.</title>
        <authorList>
            <person name="Thorat V."/>
            <person name="Kirdat K."/>
            <person name="Tiwarekar B."/>
            <person name="Costa E.D."/>
            <person name="Yadav A."/>
        </authorList>
    </citation>
    <scope>NUCLEOTIDE SEQUENCE [LARGE SCALE GENOMIC DNA]</scope>
    <source>
        <strain evidence="2 3">BA0156</strain>
    </source>
</reference>
<dbReference type="InterPro" id="IPR000073">
    <property type="entry name" value="AB_hydrolase_1"/>
</dbReference>
<evidence type="ECO:0000313" key="2">
    <source>
        <dbReference type="EMBL" id="QIM54857.1"/>
    </source>
</evidence>
<dbReference type="PANTHER" id="PTHR37946">
    <property type="entry name" value="SLL1969 PROTEIN"/>
    <property type="match status" value="1"/>
</dbReference>
<dbReference type="AlphaFoldDB" id="A0A6G8INT3"/>
<dbReference type="Proteomes" id="UP000503162">
    <property type="component" value="Chromosome"/>
</dbReference>
<dbReference type="EMBL" id="CP049989">
    <property type="protein sequence ID" value="QIM54857.1"/>
    <property type="molecule type" value="Genomic_DNA"/>
</dbReference>
<protein>
    <submittedName>
        <fullName evidence="2">Alpha/beta fold hydrolase</fullName>
    </submittedName>
</protein>
<proteinExistence type="predicted"/>